<protein>
    <recommendedName>
        <fullName evidence="1">DUF6533 domain-containing protein</fullName>
    </recommendedName>
</protein>
<dbReference type="Proteomes" id="UP000054538">
    <property type="component" value="Unassembled WGS sequence"/>
</dbReference>
<name>A0A0D0D6P1_9AGAM</name>
<dbReference type="InParanoid" id="A0A0D0D6P1"/>
<evidence type="ECO:0000313" key="3">
    <source>
        <dbReference type="Proteomes" id="UP000054538"/>
    </source>
</evidence>
<dbReference type="OrthoDB" id="3038503at2759"/>
<dbReference type="InterPro" id="IPR045340">
    <property type="entry name" value="DUF6533"/>
</dbReference>
<proteinExistence type="predicted"/>
<gene>
    <name evidence="2" type="ORF">PAXRUDRAFT_829920</name>
</gene>
<organism evidence="2 3">
    <name type="scientific">Paxillus rubicundulus Ve08.2h10</name>
    <dbReference type="NCBI Taxonomy" id="930991"/>
    <lineage>
        <taxon>Eukaryota</taxon>
        <taxon>Fungi</taxon>
        <taxon>Dikarya</taxon>
        <taxon>Basidiomycota</taxon>
        <taxon>Agaricomycotina</taxon>
        <taxon>Agaricomycetes</taxon>
        <taxon>Agaricomycetidae</taxon>
        <taxon>Boletales</taxon>
        <taxon>Paxilineae</taxon>
        <taxon>Paxillaceae</taxon>
        <taxon>Paxillus</taxon>
    </lineage>
</organism>
<reference evidence="2 3" key="1">
    <citation type="submission" date="2014-04" db="EMBL/GenBank/DDBJ databases">
        <authorList>
            <consortium name="DOE Joint Genome Institute"/>
            <person name="Kuo A."/>
            <person name="Kohler A."/>
            <person name="Jargeat P."/>
            <person name="Nagy L.G."/>
            <person name="Floudas D."/>
            <person name="Copeland A."/>
            <person name="Barry K.W."/>
            <person name="Cichocki N."/>
            <person name="Veneault-Fourrey C."/>
            <person name="LaButti K."/>
            <person name="Lindquist E.A."/>
            <person name="Lipzen A."/>
            <person name="Lundell T."/>
            <person name="Morin E."/>
            <person name="Murat C."/>
            <person name="Sun H."/>
            <person name="Tunlid A."/>
            <person name="Henrissat B."/>
            <person name="Grigoriev I.V."/>
            <person name="Hibbett D.S."/>
            <person name="Martin F."/>
            <person name="Nordberg H.P."/>
            <person name="Cantor M.N."/>
            <person name="Hua S.X."/>
        </authorList>
    </citation>
    <scope>NUCLEOTIDE SEQUENCE [LARGE SCALE GENOMIC DNA]</scope>
    <source>
        <strain evidence="2 3">Ve08.2h10</strain>
    </source>
</reference>
<feature type="domain" description="DUF6533" evidence="1">
    <location>
        <begin position="2"/>
        <end position="51"/>
    </location>
</feature>
<sequence>MFALYDHAINLDREINLVWSYRQSRSMHKTEPFQAKFDFTSILYFLVRYLGEAVLIFTNVVFNATSSSLET</sequence>
<dbReference type="AlphaFoldDB" id="A0A0D0D6P1"/>
<accession>A0A0D0D6P1</accession>
<keyword evidence="3" id="KW-1185">Reference proteome</keyword>
<dbReference type="HOGENOM" id="CLU_2740797_0_0_1"/>
<evidence type="ECO:0000259" key="1">
    <source>
        <dbReference type="Pfam" id="PF20151"/>
    </source>
</evidence>
<evidence type="ECO:0000313" key="2">
    <source>
        <dbReference type="EMBL" id="KIK92472.1"/>
    </source>
</evidence>
<reference evidence="3" key="2">
    <citation type="submission" date="2015-01" db="EMBL/GenBank/DDBJ databases">
        <title>Evolutionary Origins and Diversification of the Mycorrhizal Mutualists.</title>
        <authorList>
            <consortium name="DOE Joint Genome Institute"/>
            <consortium name="Mycorrhizal Genomics Consortium"/>
            <person name="Kohler A."/>
            <person name="Kuo A."/>
            <person name="Nagy L.G."/>
            <person name="Floudas D."/>
            <person name="Copeland A."/>
            <person name="Barry K.W."/>
            <person name="Cichocki N."/>
            <person name="Veneault-Fourrey C."/>
            <person name="LaButti K."/>
            <person name="Lindquist E.A."/>
            <person name="Lipzen A."/>
            <person name="Lundell T."/>
            <person name="Morin E."/>
            <person name="Murat C."/>
            <person name="Riley R."/>
            <person name="Ohm R."/>
            <person name="Sun H."/>
            <person name="Tunlid A."/>
            <person name="Henrissat B."/>
            <person name="Grigoriev I.V."/>
            <person name="Hibbett D.S."/>
            <person name="Martin F."/>
        </authorList>
    </citation>
    <scope>NUCLEOTIDE SEQUENCE [LARGE SCALE GENOMIC DNA]</scope>
    <source>
        <strain evidence="3">Ve08.2h10</strain>
    </source>
</reference>
<dbReference type="Pfam" id="PF20151">
    <property type="entry name" value="DUF6533"/>
    <property type="match status" value="1"/>
</dbReference>
<dbReference type="EMBL" id="KN825276">
    <property type="protein sequence ID" value="KIK92472.1"/>
    <property type="molecule type" value="Genomic_DNA"/>
</dbReference>